<organism evidence="1 2">
    <name type="scientific">Elysia crispata</name>
    <name type="common">lettuce slug</name>
    <dbReference type="NCBI Taxonomy" id="231223"/>
    <lineage>
        <taxon>Eukaryota</taxon>
        <taxon>Metazoa</taxon>
        <taxon>Spiralia</taxon>
        <taxon>Lophotrochozoa</taxon>
        <taxon>Mollusca</taxon>
        <taxon>Gastropoda</taxon>
        <taxon>Heterobranchia</taxon>
        <taxon>Euthyneura</taxon>
        <taxon>Panpulmonata</taxon>
        <taxon>Sacoglossa</taxon>
        <taxon>Placobranchoidea</taxon>
        <taxon>Plakobranchidae</taxon>
        <taxon>Elysia</taxon>
    </lineage>
</organism>
<proteinExistence type="predicted"/>
<dbReference type="EMBL" id="JAWDGP010003536">
    <property type="protein sequence ID" value="KAK3773472.1"/>
    <property type="molecule type" value="Genomic_DNA"/>
</dbReference>
<dbReference type="Proteomes" id="UP001283361">
    <property type="component" value="Unassembled WGS sequence"/>
</dbReference>
<reference evidence="1" key="1">
    <citation type="journal article" date="2023" name="G3 (Bethesda)">
        <title>A reference genome for the long-term kleptoplast-retaining sea slug Elysia crispata morphotype clarki.</title>
        <authorList>
            <person name="Eastman K.E."/>
            <person name="Pendleton A.L."/>
            <person name="Shaikh M.A."/>
            <person name="Suttiyut T."/>
            <person name="Ogas R."/>
            <person name="Tomko P."/>
            <person name="Gavelis G."/>
            <person name="Widhalm J.R."/>
            <person name="Wisecaver J.H."/>
        </authorList>
    </citation>
    <scope>NUCLEOTIDE SEQUENCE</scope>
    <source>
        <strain evidence="1">ECLA1</strain>
    </source>
</reference>
<protein>
    <submittedName>
        <fullName evidence="1">Uncharacterized protein</fullName>
    </submittedName>
</protein>
<dbReference type="AlphaFoldDB" id="A0AAE0ZRW0"/>
<evidence type="ECO:0000313" key="2">
    <source>
        <dbReference type="Proteomes" id="UP001283361"/>
    </source>
</evidence>
<evidence type="ECO:0000313" key="1">
    <source>
        <dbReference type="EMBL" id="KAK3773472.1"/>
    </source>
</evidence>
<accession>A0AAE0ZRW0</accession>
<sequence length="95" mass="10029">MNCVPTRVCLLVCLPLSCDKQIAGPSEADTDTTRDIPQGSFPAGLPWSLAVPLSGRTPVWLYPCPAPTVRASLTQVIGSFGVVELVSVRPCSTLC</sequence>
<comment type="caution">
    <text evidence="1">The sequence shown here is derived from an EMBL/GenBank/DDBJ whole genome shotgun (WGS) entry which is preliminary data.</text>
</comment>
<name>A0AAE0ZRW0_9GAST</name>
<gene>
    <name evidence="1" type="ORF">RRG08_007959</name>
</gene>
<keyword evidence="2" id="KW-1185">Reference proteome</keyword>